<comment type="caution">
    <text evidence="2">The sequence shown here is derived from an EMBL/GenBank/DDBJ whole genome shotgun (WGS) entry which is preliminary data.</text>
</comment>
<dbReference type="AlphaFoldDB" id="A0AAV6GN84"/>
<evidence type="ECO:0000259" key="1">
    <source>
        <dbReference type="PROSITE" id="PS50041"/>
    </source>
</evidence>
<protein>
    <recommendedName>
        <fullName evidence="1">C-type lectin domain-containing protein</fullName>
    </recommendedName>
</protein>
<organism evidence="2 3">
    <name type="scientific">Alosa alosa</name>
    <name type="common">allis shad</name>
    <dbReference type="NCBI Taxonomy" id="278164"/>
    <lineage>
        <taxon>Eukaryota</taxon>
        <taxon>Metazoa</taxon>
        <taxon>Chordata</taxon>
        <taxon>Craniata</taxon>
        <taxon>Vertebrata</taxon>
        <taxon>Euteleostomi</taxon>
        <taxon>Actinopterygii</taxon>
        <taxon>Neopterygii</taxon>
        <taxon>Teleostei</taxon>
        <taxon>Clupei</taxon>
        <taxon>Clupeiformes</taxon>
        <taxon>Clupeoidei</taxon>
        <taxon>Clupeidae</taxon>
        <taxon>Alosa</taxon>
    </lineage>
</organism>
<dbReference type="SUPFAM" id="SSF56436">
    <property type="entry name" value="C-type lectin-like"/>
    <property type="match status" value="2"/>
</dbReference>
<sequence length="157" mass="18449">MKATEPRSWEDARSYCRKKDSDLATPGSVEEMSRLQQSVEPKYRGDVWIGLKGAANPSPWWFLCYVENSSPKYVMIRETKTWIAAQSYCREHYVDLASIESQEDEELVWNVTEGRPVWIGLFKDSWEWVGQRRSSFRYWAAETDVRYWSRLCSGADN</sequence>
<dbReference type="InterPro" id="IPR016187">
    <property type="entry name" value="CTDL_fold"/>
</dbReference>
<feature type="domain" description="C-type lectin" evidence="1">
    <location>
        <begin position="73"/>
        <end position="152"/>
    </location>
</feature>
<dbReference type="EMBL" id="JADWDJ010000009">
    <property type="protein sequence ID" value="KAG5276299.1"/>
    <property type="molecule type" value="Genomic_DNA"/>
</dbReference>
<name>A0AAV6GN84_9TELE</name>
<reference evidence="2" key="1">
    <citation type="submission" date="2020-10" db="EMBL/GenBank/DDBJ databases">
        <title>Chromosome-scale genome assembly of the Allis shad, Alosa alosa.</title>
        <authorList>
            <person name="Margot Z."/>
            <person name="Christophe K."/>
            <person name="Cabau C."/>
            <person name="Louis A."/>
            <person name="Berthelot C."/>
            <person name="Parey E."/>
            <person name="Roest Crollius H."/>
            <person name="Montfort J."/>
            <person name="Robinson-Rechavi M."/>
            <person name="Bucao C."/>
            <person name="Bouchez O."/>
            <person name="Gislard M."/>
            <person name="Lluch J."/>
            <person name="Milhes M."/>
            <person name="Lampietro C."/>
            <person name="Lopez Roques C."/>
            <person name="Donnadieu C."/>
            <person name="Braasch I."/>
            <person name="Desvignes T."/>
            <person name="Postlethwait J."/>
            <person name="Bobe J."/>
            <person name="Guiguen Y."/>
        </authorList>
    </citation>
    <scope>NUCLEOTIDE SEQUENCE</scope>
    <source>
        <strain evidence="2">M-15738</strain>
        <tissue evidence="2">Blood</tissue>
    </source>
</reference>
<dbReference type="Pfam" id="PF00059">
    <property type="entry name" value="Lectin_C"/>
    <property type="match status" value="2"/>
</dbReference>
<dbReference type="PROSITE" id="PS50041">
    <property type="entry name" value="C_TYPE_LECTIN_2"/>
    <property type="match status" value="1"/>
</dbReference>
<dbReference type="InterPro" id="IPR001304">
    <property type="entry name" value="C-type_lectin-like"/>
</dbReference>
<dbReference type="Gene3D" id="3.10.100.10">
    <property type="entry name" value="Mannose-Binding Protein A, subunit A"/>
    <property type="match status" value="2"/>
</dbReference>
<evidence type="ECO:0000313" key="2">
    <source>
        <dbReference type="EMBL" id="KAG5276299.1"/>
    </source>
</evidence>
<dbReference type="InterPro" id="IPR016186">
    <property type="entry name" value="C-type_lectin-like/link_sf"/>
</dbReference>
<dbReference type="Proteomes" id="UP000823561">
    <property type="component" value="Chromosome 9"/>
</dbReference>
<keyword evidence="3" id="KW-1185">Reference proteome</keyword>
<evidence type="ECO:0000313" key="3">
    <source>
        <dbReference type="Proteomes" id="UP000823561"/>
    </source>
</evidence>
<dbReference type="CDD" id="cd00037">
    <property type="entry name" value="CLECT"/>
    <property type="match status" value="1"/>
</dbReference>
<dbReference type="PANTHER" id="PTHR45784:SF3">
    <property type="entry name" value="C-TYPE LECTIN DOMAIN FAMILY 4 MEMBER K-LIKE-RELATED"/>
    <property type="match status" value="1"/>
</dbReference>
<accession>A0AAV6GN84</accession>
<proteinExistence type="predicted"/>
<dbReference type="PANTHER" id="PTHR45784">
    <property type="entry name" value="C-TYPE LECTIN DOMAIN FAMILY 20 MEMBER A-RELATED"/>
    <property type="match status" value="1"/>
</dbReference>
<gene>
    <name evidence="2" type="ORF">AALO_G00130350</name>
</gene>